<proteinExistence type="inferred from homology"/>
<dbReference type="InterPro" id="IPR038063">
    <property type="entry name" value="Transpep_catalytic_dom"/>
</dbReference>
<keyword evidence="6 7" id="KW-0961">Cell wall biogenesis/degradation</keyword>
<evidence type="ECO:0000256" key="3">
    <source>
        <dbReference type="ARBA" id="ARBA00022679"/>
    </source>
</evidence>
<dbReference type="Pfam" id="PF03734">
    <property type="entry name" value="YkuD"/>
    <property type="match status" value="1"/>
</dbReference>
<dbReference type="PANTHER" id="PTHR36699:SF1">
    <property type="entry name" value="L,D-TRANSPEPTIDASE YAFK-RELATED"/>
    <property type="match status" value="1"/>
</dbReference>
<dbReference type="AlphaFoldDB" id="A0A401FS68"/>
<dbReference type="EMBL" id="BEXT01000001">
    <property type="protein sequence ID" value="GBC59806.1"/>
    <property type="molecule type" value="Genomic_DNA"/>
</dbReference>
<dbReference type="GO" id="GO:0009252">
    <property type="term" value="P:peptidoglycan biosynthetic process"/>
    <property type="evidence" value="ECO:0007669"/>
    <property type="project" value="UniProtKB-UniPathway"/>
</dbReference>
<dbReference type="PANTHER" id="PTHR36699">
    <property type="entry name" value="LD-TRANSPEPTIDASE"/>
    <property type="match status" value="1"/>
</dbReference>
<comment type="caution">
    <text evidence="9">The sequence shown here is derived from an EMBL/GenBank/DDBJ whole genome shotgun (WGS) entry which is preliminary data.</text>
</comment>
<evidence type="ECO:0000259" key="8">
    <source>
        <dbReference type="PROSITE" id="PS52029"/>
    </source>
</evidence>
<dbReference type="CDD" id="cd16913">
    <property type="entry name" value="YkuD_like"/>
    <property type="match status" value="1"/>
</dbReference>
<gene>
    <name evidence="9" type="ORF">DENIS_0747</name>
</gene>
<evidence type="ECO:0000256" key="7">
    <source>
        <dbReference type="PROSITE-ProRule" id="PRU01373"/>
    </source>
</evidence>
<protein>
    <recommendedName>
        <fullName evidence="8">L,D-TPase catalytic domain-containing protein</fullName>
    </recommendedName>
</protein>
<dbReference type="UniPathway" id="UPA00219"/>
<comment type="similarity">
    <text evidence="2">Belongs to the YkuD family.</text>
</comment>
<reference evidence="10" key="2">
    <citation type="submission" date="2019-01" db="EMBL/GenBank/DDBJ databases">
        <title>Genome sequence of Desulfonema ishimotonii strain Tokyo 01.</title>
        <authorList>
            <person name="Fukui M."/>
        </authorList>
    </citation>
    <scope>NUCLEOTIDE SEQUENCE [LARGE SCALE GENOMIC DNA]</scope>
    <source>
        <strain evidence="10">Tokyo 01</strain>
    </source>
</reference>
<name>A0A401FS68_9BACT</name>
<evidence type="ECO:0000256" key="4">
    <source>
        <dbReference type="ARBA" id="ARBA00022960"/>
    </source>
</evidence>
<feature type="active site" description="Nucleophile" evidence="7">
    <location>
        <position position="173"/>
    </location>
</feature>
<dbReference type="OrthoDB" id="9809748at2"/>
<dbReference type="Proteomes" id="UP000288096">
    <property type="component" value="Unassembled WGS sequence"/>
</dbReference>
<dbReference type="GO" id="GO:0004180">
    <property type="term" value="F:carboxypeptidase activity"/>
    <property type="evidence" value="ECO:0007669"/>
    <property type="project" value="UniProtKB-ARBA"/>
</dbReference>
<evidence type="ECO:0000256" key="1">
    <source>
        <dbReference type="ARBA" id="ARBA00004752"/>
    </source>
</evidence>
<evidence type="ECO:0000313" key="9">
    <source>
        <dbReference type="EMBL" id="GBC59806.1"/>
    </source>
</evidence>
<evidence type="ECO:0000256" key="2">
    <source>
        <dbReference type="ARBA" id="ARBA00005992"/>
    </source>
</evidence>
<dbReference type="SUPFAM" id="SSF141523">
    <property type="entry name" value="L,D-transpeptidase catalytic domain-like"/>
    <property type="match status" value="1"/>
</dbReference>
<dbReference type="GO" id="GO:0071555">
    <property type="term" value="P:cell wall organization"/>
    <property type="evidence" value="ECO:0007669"/>
    <property type="project" value="UniProtKB-UniRule"/>
</dbReference>
<accession>A0A401FS68</accession>
<keyword evidence="10" id="KW-1185">Reference proteome</keyword>
<evidence type="ECO:0000256" key="5">
    <source>
        <dbReference type="ARBA" id="ARBA00022984"/>
    </source>
</evidence>
<feature type="domain" description="L,D-TPase catalytic" evidence="8">
    <location>
        <begin position="70"/>
        <end position="201"/>
    </location>
</feature>
<keyword evidence="3" id="KW-0808">Transferase</keyword>
<feature type="active site" description="Proton donor/acceptor" evidence="7">
    <location>
        <position position="165"/>
    </location>
</feature>
<reference evidence="10" key="1">
    <citation type="submission" date="2017-11" db="EMBL/GenBank/DDBJ databases">
        <authorList>
            <person name="Watanabe M."/>
            <person name="Kojima H."/>
        </authorList>
    </citation>
    <scope>NUCLEOTIDE SEQUENCE [LARGE SCALE GENOMIC DNA]</scope>
    <source>
        <strain evidence="10">Tokyo 01</strain>
    </source>
</reference>
<dbReference type="GO" id="GO:0016740">
    <property type="term" value="F:transferase activity"/>
    <property type="evidence" value="ECO:0007669"/>
    <property type="project" value="UniProtKB-KW"/>
</dbReference>
<dbReference type="RefSeq" id="WP_124327286.1">
    <property type="nucleotide sequence ID" value="NZ_BEXT01000001.1"/>
</dbReference>
<comment type="pathway">
    <text evidence="1 7">Cell wall biogenesis; peptidoglycan biosynthesis.</text>
</comment>
<evidence type="ECO:0000313" key="10">
    <source>
        <dbReference type="Proteomes" id="UP000288096"/>
    </source>
</evidence>
<dbReference type="InterPro" id="IPR005490">
    <property type="entry name" value="LD_TPept_cat_dom"/>
</dbReference>
<keyword evidence="5 7" id="KW-0573">Peptidoglycan synthesis</keyword>
<dbReference type="GO" id="GO:0008360">
    <property type="term" value="P:regulation of cell shape"/>
    <property type="evidence" value="ECO:0007669"/>
    <property type="project" value="UniProtKB-UniRule"/>
</dbReference>
<sequence>MKNKMVIAVIVFSGILTLYFYGRGLWHPVYTKVRGVKNVADVMAEYGPLAEPDLRKKFKEAGAVFPPEKAALLAVKDERIIELWAGSNGKWTYISEYPILAASGVSGPKLREGDRQVPEGIYRITGLNPNSSYHLSMKLNYPNAFDLKNATLEGRTAPGSDIFIHGKSVSIGCLAIGDAAIEALFVLVGIIGVANTEVIIAPGDPRKSPLIAPEGSAQWVNELYHTIERSVMRFQGT</sequence>
<evidence type="ECO:0000256" key="6">
    <source>
        <dbReference type="ARBA" id="ARBA00023316"/>
    </source>
</evidence>
<organism evidence="9 10">
    <name type="scientific">Desulfonema ishimotonii</name>
    <dbReference type="NCBI Taxonomy" id="45657"/>
    <lineage>
        <taxon>Bacteria</taxon>
        <taxon>Pseudomonadati</taxon>
        <taxon>Thermodesulfobacteriota</taxon>
        <taxon>Desulfobacteria</taxon>
        <taxon>Desulfobacterales</taxon>
        <taxon>Desulfococcaceae</taxon>
        <taxon>Desulfonema</taxon>
    </lineage>
</organism>
<dbReference type="PROSITE" id="PS52029">
    <property type="entry name" value="LD_TPASE"/>
    <property type="match status" value="1"/>
</dbReference>
<keyword evidence="4 7" id="KW-0133">Cell shape</keyword>